<protein>
    <submittedName>
        <fullName evidence="3">T9SS type A sorting domain-containing protein</fullName>
    </submittedName>
</protein>
<dbReference type="NCBIfam" id="TIGR04183">
    <property type="entry name" value="Por_Secre_tail"/>
    <property type="match status" value="1"/>
</dbReference>
<dbReference type="RefSeq" id="WP_147189050.1">
    <property type="nucleotide sequence ID" value="NZ_CP042435.1"/>
</dbReference>
<keyword evidence="4" id="KW-1185">Reference proteome</keyword>
<keyword evidence="1" id="KW-0732">Signal</keyword>
<sequence length="436" mass="47822">MRKIYTAVVITLFVSMFCTVANAQRKLVKRFENTRIKTHLPVNSIVAGTTSDCDTIDYPIAPNWTEGAYYYTNDPNDGFLNGTNVDDDKQKGNVYDLSATANGYITGMMVDFLLANTASAANQSKLIYFRVYGDNGGLPGTLLGSAQIPFSQAIADYNAVSYTFVSFPSAIALPTSKKIYVFVDLTSLTWPTDSLIIASTVLDEFGVGEDIPGKAWEQWNDNTWISYANDYAADITYWTFPIVSTSSTGCSALPVKLLSFNAQRNNKDVTLNWQIADEYNMQGYEVQRADNNGVFNTVINIAAANNAKNQSYSVTDKNAFTSASTVQYRLKQIDGDGTVKYSRVIAVKANAIISDITFANPFNGALKLQLNLATAQNISVQLFDMQGKPVVSQLNKMYNASSNSIVLDGTSSLKPGIYILKINAGSEQIQYKIVKQ</sequence>
<dbReference type="AlphaFoldDB" id="A0A5B8V8K7"/>
<dbReference type="InterPro" id="IPR026444">
    <property type="entry name" value="Secre_tail"/>
</dbReference>
<dbReference type="Proteomes" id="UP000321533">
    <property type="component" value="Chromosome"/>
</dbReference>
<dbReference type="Gene3D" id="2.60.40.10">
    <property type="entry name" value="Immunoglobulins"/>
    <property type="match status" value="1"/>
</dbReference>
<evidence type="ECO:0000256" key="1">
    <source>
        <dbReference type="SAM" id="SignalP"/>
    </source>
</evidence>
<dbReference type="OrthoDB" id="9805017at2"/>
<organism evidence="3 4">
    <name type="scientific">Panacibacter ginsenosidivorans</name>
    <dbReference type="NCBI Taxonomy" id="1813871"/>
    <lineage>
        <taxon>Bacteria</taxon>
        <taxon>Pseudomonadati</taxon>
        <taxon>Bacteroidota</taxon>
        <taxon>Chitinophagia</taxon>
        <taxon>Chitinophagales</taxon>
        <taxon>Chitinophagaceae</taxon>
        <taxon>Panacibacter</taxon>
    </lineage>
</organism>
<feature type="chain" id="PRO_5023079620" evidence="1">
    <location>
        <begin position="24"/>
        <end position="436"/>
    </location>
</feature>
<evidence type="ECO:0000259" key="2">
    <source>
        <dbReference type="Pfam" id="PF18962"/>
    </source>
</evidence>
<evidence type="ECO:0000313" key="4">
    <source>
        <dbReference type="Proteomes" id="UP000321533"/>
    </source>
</evidence>
<feature type="signal peptide" evidence="1">
    <location>
        <begin position="1"/>
        <end position="23"/>
    </location>
</feature>
<dbReference type="Pfam" id="PF18962">
    <property type="entry name" value="Por_Secre_tail"/>
    <property type="match status" value="1"/>
</dbReference>
<dbReference type="KEGG" id="pgin:FRZ67_08020"/>
<accession>A0A5B8V8K7</accession>
<evidence type="ECO:0000313" key="3">
    <source>
        <dbReference type="EMBL" id="QEC67243.1"/>
    </source>
</evidence>
<reference evidence="3 4" key="1">
    <citation type="journal article" date="2016" name="Int. J. Syst. Evol. Microbiol.">
        <title>Panacibacter ginsenosidivorans gen. nov., sp. nov., with ginsenoside converting activity isolated from soil of a ginseng field.</title>
        <authorList>
            <person name="Siddiqi M.Z."/>
            <person name="Muhammad Shafi S."/>
            <person name="Choi K.D."/>
            <person name="Im W.T."/>
        </authorList>
    </citation>
    <scope>NUCLEOTIDE SEQUENCE [LARGE SCALE GENOMIC DNA]</scope>
    <source>
        <strain evidence="3 4">Gsoil1550</strain>
    </source>
</reference>
<dbReference type="InterPro" id="IPR013783">
    <property type="entry name" value="Ig-like_fold"/>
</dbReference>
<proteinExistence type="predicted"/>
<feature type="domain" description="Secretion system C-terminal sorting" evidence="2">
    <location>
        <begin position="360"/>
        <end position="434"/>
    </location>
</feature>
<name>A0A5B8V8K7_9BACT</name>
<gene>
    <name evidence="3" type="ORF">FRZ67_08020</name>
</gene>
<dbReference type="EMBL" id="CP042435">
    <property type="protein sequence ID" value="QEC67243.1"/>
    <property type="molecule type" value="Genomic_DNA"/>
</dbReference>